<evidence type="ECO:0000313" key="3">
    <source>
        <dbReference type="Proteomes" id="UP000639643"/>
    </source>
</evidence>
<proteinExistence type="predicted"/>
<feature type="region of interest" description="Disordered" evidence="1">
    <location>
        <begin position="123"/>
        <end position="154"/>
    </location>
</feature>
<dbReference type="EMBL" id="WIGM01000110">
    <property type="protein sequence ID" value="KAF6839674.1"/>
    <property type="molecule type" value="Genomic_DNA"/>
</dbReference>
<dbReference type="CDD" id="cd12148">
    <property type="entry name" value="fungal_TF_MHR"/>
    <property type="match status" value="1"/>
</dbReference>
<organism evidence="2 3">
    <name type="scientific">Colletotrichum musicola</name>
    <dbReference type="NCBI Taxonomy" id="2175873"/>
    <lineage>
        <taxon>Eukaryota</taxon>
        <taxon>Fungi</taxon>
        <taxon>Dikarya</taxon>
        <taxon>Ascomycota</taxon>
        <taxon>Pezizomycotina</taxon>
        <taxon>Sordariomycetes</taxon>
        <taxon>Hypocreomycetidae</taxon>
        <taxon>Glomerellales</taxon>
        <taxon>Glomerellaceae</taxon>
        <taxon>Colletotrichum</taxon>
        <taxon>Colletotrichum orchidearum species complex</taxon>
    </lineage>
</organism>
<dbReference type="InterPro" id="IPR053187">
    <property type="entry name" value="Notoamide_regulator"/>
</dbReference>
<dbReference type="AlphaFoldDB" id="A0A8H6NN77"/>
<feature type="compositionally biased region" description="Low complexity" evidence="1">
    <location>
        <begin position="131"/>
        <end position="153"/>
    </location>
</feature>
<dbReference type="PANTHER" id="PTHR47256">
    <property type="entry name" value="ZN(II)2CYS6 TRANSCRIPTION FACTOR (EUROFUNG)-RELATED"/>
    <property type="match status" value="1"/>
</dbReference>
<evidence type="ECO:0000256" key="1">
    <source>
        <dbReference type="SAM" id="MobiDB-lite"/>
    </source>
</evidence>
<accession>A0A8H6NN77</accession>
<evidence type="ECO:0000313" key="2">
    <source>
        <dbReference type="EMBL" id="KAF6839674.1"/>
    </source>
</evidence>
<name>A0A8H6NN77_9PEZI</name>
<dbReference type="Proteomes" id="UP000639643">
    <property type="component" value="Unassembled WGS sequence"/>
</dbReference>
<protein>
    <submittedName>
        <fullName evidence="2">N-terminal fungal transcription regulatory domain-containing protein (Zinc finger protein)</fullName>
    </submittedName>
</protein>
<keyword evidence="3" id="KW-1185">Reference proteome</keyword>
<dbReference type="PANTHER" id="PTHR47256:SF1">
    <property type="entry name" value="ZN(II)2CYS6 TRANSCRIPTION FACTOR (EUROFUNG)"/>
    <property type="match status" value="1"/>
</dbReference>
<sequence length="381" mass="43354">MFTALDEKASDLAQLFCTEAKRLWTQEGKGNTLLDAASAQLLSLAYLGHRKDHYVLKYLSAALRIGTRLSLFGVDPTKIAPDLRNMSTESRRASSYTAWGVFNWAILTTLFYQQPGLEYPNYPPAYPIPGEGPSDSTGETSSTSSNTSEDSSPAYMGKPFPTLCRFWCITHGVTLEYYKNQPSPLPNHVSLKFAEFKYRELLAWMETLPSDQILRAGCPHHVVIFHIWFHAVVLDIFRPFVRRPRRERPRLKTFAAPRSTPDAAFNASVNQLKQLVVEYRCHYKSSTHTLLCQTALIYVANAVLHETHHPQWRFYFLACIYAYAALRKPYRIAEVISRGLLTMTLQDGDINPEAARVENLAERFEDIALFREFTTVDDGGR</sequence>
<gene>
    <name evidence="2" type="ORF">CMUS01_04181</name>
</gene>
<comment type="caution">
    <text evidence="2">The sequence shown here is derived from an EMBL/GenBank/DDBJ whole genome shotgun (WGS) entry which is preliminary data.</text>
</comment>
<reference evidence="2" key="1">
    <citation type="journal article" date="2020" name="Phytopathology">
        <title>Genome Sequence Resources of Colletotrichum truncatum, C. plurivorum, C. musicola, and C. sojae: Four Species Pathogenic to Soybean (Glycine max).</title>
        <authorList>
            <person name="Rogerio F."/>
            <person name="Boufleur T.R."/>
            <person name="Ciampi-Guillardi M."/>
            <person name="Sukno S.A."/>
            <person name="Thon M.R."/>
            <person name="Massola Junior N.S."/>
            <person name="Baroncelli R."/>
        </authorList>
    </citation>
    <scope>NUCLEOTIDE SEQUENCE</scope>
    <source>
        <strain evidence="2">LFN0074</strain>
    </source>
</reference>
<dbReference type="OrthoDB" id="10261408at2759"/>